<dbReference type="SUPFAM" id="SSF51735">
    <property type="entry name" value="NAD(P)-binding Rossmann-fold domains"/>
    <property type="match status" value="1"/>
</dbReference>
<dbReference type="PANTHER" id="PTHR43544">
    <property type="entry name" value="SHORT-CHAIN DEHYDROGENASE/REDUCTASE"/>
    <property type="match status" value="1"/>
</dbReference>
<comment type="caution">
    <text evidence="2">The sequence shown here is derived from an EMBL/GenBank/DDBJ whole genome shotgun (WGS) entry which is preliminary data.</text>
</comment>
<reference evidence="2" key="2">
    <citation type="submission" date="2023-06" db="EMBL/GenBank/DDBJ databases">
        <authorList>
            <consortium name="Lawrence Berkeley National Laboratory"/>
            <person name="Haridas S."/>
            <person name="Hensen N."/>
            <person name="Bonometti L."/>
            <person name="Westerberg I."/>
            <person name="Brannstrom I.O."/>
            <person name="Guillou S."/>
            <person name="Cros-Aarteil S."/>
            <person name="Calhoun S."/>
            <person name="Kuo A."/>
            <person name="Mondo S."/>
            <person name="Pangilinan J."/>
            <person name="Riley R."/>
            <person name="Labutti K."/>
            <person name="Andreopoulos B."/>
            <person name="Lipzen A."/>
            <person name="Chen C."/>
            <person name="Yanf M."/>
            <person name="Daum C."/>
            <person name="Ng V."/>
            <person name="Clum A."/>
            <person name="Steindorff A."/>
            <person name="Ohm R."/>
            <person name="Martin F."/>
            <person name="Silar P."/>
            <person name="Natvig D."/>
            <person name="Lalanne C."/>
            <person name="Gautier V."/>
            <person name="Ament-Velasquez S.L."/>
            <person name="Kruys A."/>
            <person name="Hutchinson M.I."/>
            <person name="Powell A.J."/>
            <person name="Barry K."/>
            <person name="Miller A.N."/>
            <person name="Grigoriev I.V."/>
            <person name="Debuchy R."/>
            <person name="Gladieux P."/>
            <person name="Thoren M.H."/>
            <person name="Johannesson H."/>
        </authorList>
    </citation>
    <scope>NUCLEOTIDE SEQUENCE</scope>
    <source>
        <strain evidence="2">SMH4131-1</strain>
    </source>
</reference>
<evidence type="ECO:0008006" key="4">
    <source>
        <dbReference type="Google" id="ProtNLM"/>
    </source>
</evidence>
<dbReference type="Proteomes" id="UP001286456">
    <property type="component" value="Unassembled WGS sequence"/>
</dbReference>
<dbReference type="InterPro" id="IPR036291">
    <property type="entry name" value="NAD(P)-bd_dom_sf"/>
</dbReference>
<evidence type="ECO:0000313" key="3">
    <source>
        <dbReference type="Proteomes" id="UP001286456"/>
    </source>
</evidence>
<dbReference type="GO" id="GO:0005737">
    <property type="term" value="C:cytoplasm"/>
    <property type="evidence" value="ECO:0007669"/>
    <property type="project" value="TreeGrafter"/>
</dbReference>
<sequence>MSSTKNIVLVTGANTGIGYETVKALLQSPTSYHILLGSRSVEKGNQAVATLQAELPDAKGTVELLQLDLESDESIAAAYEAIKAKHGHIDTLVNNAGVQLDSDWHIRHLITQRESFTRTFNVNVAGTHILTYTLAPLLLRSASPRLIFISSSLGSFTFAADEAHFPFPPATEPGWPKQVSLELASYRASKSALNMLMVDWKAKLRVDGVKVFAIEPGFLATDIGGLKEIAIANGAGEPSEGGRMVASVVEGGRDGDAGELIMKDGVVGF</sequence>
<dbReference type="GO" id="GO:0019748">
    <property type="term" value="P:secondary metabolic process"/>
    <property type="evidence" value="ECO:0007669"/>
    <property type="project" value="TreeGrafter"/>
</dbReference>
<dbReference type="EMBL" id="JAUEPO010000006">
    <property type="protein sequence ID" value="KAK3319702.1"/>
    <property type="molecule type" value="Genomic_DNA"/>
</dbReference>
<comment type="similarity">
    <text evidence="1">Belongs to the short-chain dehydrogenases/reductases (SDR) family.</text>
</comment>
<evidence type="ECO:0000256" key="1">
    <source>
        <dbReference type="ARBA" id="ARBA00006484"/>
    </source>
</evidence>
<reference evidence="2" key="1">
    <citation type="journal article" date="2023" name="Mol. Phylogenet. Evol.">
        <title>Genome-scale phylogeny and comparative genomics of the fungal order Sordariales.</title>
        <authorList>
            <person name="Hensen N."/>
            <person name="Bonometti L."/>
            <person name="Westerberg I."/>
            <person name="Brannstrom I.O."/>
            <person name="Guillou S."/>
            <person name="Cros-Aarteil S."/>
            <person name="Calhoun S."/>
            <person name="Haridas S."/>
            <person name="Kuo A."/>
            <person name="Mondo S."/>
            <person name="Pangilinan J."/>
            <person name="Riley R."/>
            <person name="LaButti K."/>
            <person name="Andreopoulos B."/>
            <person name="Lipzen A."/>
            <person name="Chen C."/>
            <person name="Yan M."/>
            <person name="Daum C."/>
            <person name="Ng V."/>
            <person name="Clum A."/>
            <person name="Steindorff A."/>
            <person name="Ohm R.A."/>
            <person name="Martin F."/>
            <person name="Silar P."/>
            <person name="Natvig D.O."/>
            <person name="Lalanne C."/>
            <person name="Gautier V."/>
            <person name="Ament-Velasquez S.L."/>
            <person name="Kruys A."/>
            <person name="Hutchinson M.I."/>
            <person name="Powell A.J."/>
            <person name="Barry K."/>
            <person name="Miller A.N."/>
            <person name="Grigoriev I.V."/>
            <person name="Debuchy R."/>
            <person name="Gladieux P."/>
            <person name="Hiltunen Thoren M."/>
            <person name="Johannesson H."/>
        </authorList>
    </citation>
    <scope>NUCLEOTIDE SEQUENCE</scope>
    <source>
        <strain evidence="2">SMH4131-1</strain>
    </source>
</reference>
<dbReference type="PRINTS" id="PR00081">
    <property type="entry name" value="GDHRDH"/>
</dbReference>
<dbReference type="PANTHER" id="PTHR43544:SF32">
    <property type="entry name" value="CHAIN DEHYDROGENASE, PUTATIVE (AFU_ORTHOLOGUE AFUA_5G01530)-RELATED"/>
    <property type="match status" value="1"/>
</dbReference>
<dbReference type="Gene3D" id="3.40.50.720">
    <property type="entry name" value="NAD(P)-binding Rossmann-like Domain"/>
    <property type="match status" value="1"/>
</dbReference>
<protein>
    <recommendedName>
        <fullName evidence="4">NAD(P)-binding protein</fullName>
    </recommendedName>
</protein>
<dbReference type="GO" id="GO:0016491">
    <property type="term" value="F:oxidoreductase activity"/>
    <property type="evidence" value="ECO:0007669"/>
    <property type="project" value="TreeGrafter"/>
</dbReference>
<keyword evidence="3" id="KW-1185">Reference proteome</keyword>
<dbReference type="InterPro" id="IPR051468">
    <property type="entry name" value="Fungal_SecMetab_SDRs"/>
</dbReference>
<dbReference type="InterPro" id="IPR002347">
    <property type="entry name" value="SDR_fam"/>
</dbReference>
<organism evidence="2 3">
    <name type="scientific">Cercophora scortea</name>
    <dbReference type="NCBI Taxonomy" id="314031"/>
    <lineage>
        <taxon>Eukaryota</taxon>
        <taxon>Fungi</taxon>
        <taxon>Dikarya</taxon>
        <taxon>Ascomycota</taxon>
        <taxon>Pezizomycotina</taxon>
        <taxon>Sordariomycetes</taxon>
        <taxon>Sordariomycetidae</taxon>
        <taxon>Sordariales</taxon>
        <taxon>Lasiosphaeriaceae</taxon>
        <taxon>Cercophora</taxon>
    </lineage>
</organism>
<dbReference type="AlphaFoldDB" id="A0AAE0I732"/>
<evidence type="ECO:0000313" key="2">
    <source>
        <dbReference type="EMBL" id="KAK3319702.1"/>
    </source>
</evidence>
<accession>A0AAE0I732</accession>
<name>A0AAE0I732_9PEZI</name>
<gene>
    <name evidence="2" type="ORF">B0T19DRAFT_487981</name>
</gene>
<dbReference type="Pfam" id="PF00106">
    <property type="entry name" value="adh_short"/>
    <property type="match status" value="2"/>
</dbReference>
<proteinExistence type="inferred from homology"/>